<reference evidence="1" key="1">
    <citation type="journal article" date="2008" name="Nature">
        <title>The amphioxus genome and the evolution of the chordate karyotype.</title>
        <authorList>
            <consortium name="US DOE Joint Genome Institute (JGI-PGF)"/>
            <person name="Putnam N.H."/>
            <person name="Butts T."/>
            <person name="Ferrier D.E.K."/>
            <person name="Furlong R.F."/>
            <person name="Hellsten U."/>
            <person name="Kawashima T."/>
            <person name="Robinson-Rechavi M."/>
            <person name="Shoguchi E."/>
            <person name="Terry A."/>
            <person name="Yu J.-K."/>
            <person name="Benito-Gutierrez E.L."/>
            <person name="Dubchak I."/>
            <person name="Garcia-Fernandez J."/>
            <person name="Gibson-Brown J.J."/>
            <person name="Grigoriev I.V."/>
            <person name="Horton A.C."/>
            <person name="de Jong P.J."/>
            <person name="Jurka J."/>
            <person name="Kapitonov V.V."/>
            <person name="Kohara Y."/>
            <person name="Kuroki Y."/>
            <person name="Lindquist E."/>
            <person name="Lucas S."/>
            <person name="Osoegawa K."/>
            <person name="Pennacchio L.A."/>
            <person name="Salamov A.A."/>
            <person name="Satou Y."/>
            <person name="Sauka-Spengler T."/>
            <person name="Schmutz J."/>
            <person name="Shin-I T."/>
            <person name="Toyoda A."/>
            <person name="Bronner-Fraser M."/>
            <person name="Fujiyama A."/>
            <person name="Holland L.Z."/>
            <person name="Holland P.W.H."/>
            <person name="Satoh N."/>
            <person name="Rokhsar D.S."/>
        </authorList>
    </citation>
    <scope>NUCLEOTIDE SEQUENCE [LARGE SCALE GENOMIC DNA]</scope>
    <source>
        <strain evidence="1">S238N-H82</strain>
        <tissue evidence="1">Testes</tissue>
    </source>
</reference>
<dbReference type="InParanoid" id="C3YZY8"/>
<protein>
    <submittedName>
        <fullName evidence="1">Uncharacterized protein</fullName>
    </submittedName>
</protein>
<name>C3YZY8_BRAFL</name>
<proteinExistence type="predicted"/>
<dbReference type="EMBL" id="GG666566">
    <property type="protein sequence ID" value="EEN54409.1"/>
    <property type="molecule type" value="Genomic_DNA"/>
</dbReference>
<organism>
    <name type="scientific">Branchiostoma floridae</name>
    <name type="common">Florida lancelet</name>
    <name type="synonym">Amphioxus</name>
    <dbReference type="NCBI Taxonomy" id="7739"/>
    <lineage>
        <taxon>Eukaryota</taxon>
        <taxon>Metazoa</taxon>
        <taxon>Chordata</taxon>
        <taxon>Cephalochordata</taxon>
        <taxon>Leptocardii</taxon>
        <taxon>Amphioxiformes</taxon>
        <taxon>Branchiostomatidae</taxon>
        <taxon>Branchiostoma</taxon>
    </lineage>
</organism>
<evidence type="ECO:0000313" key="1">
    <source>
        <dbReference type="EMBL" id="EEN54409.1"/>
    </source>
</evidence>
<accession>C3YZY8</accession>
<sequence length="144" mass="15995">MNKLQLIMFITAEVGRLASPSLGEPARVHRWLDLPQASVHFCRRTCSCSPMTGPAAGSRRLLSANLLVFTYDCLAADSRRLLSANQLAFTDGWFCRRLPSTSLGEPARVHRLLVMPQARVAFSRRTYSYSPMTVPAGWRGLTPS</sequence>
<gene>
    <name evidence="1" type="ORF">BRAFLDRAFT_96877</name>
</gene>
<dbReference type="AlphaFoldDB" id="C3YZY8"/>